<dbReference type="AlphaFoldDB" id="A0A437R1K4"/>
<evidence type="ECO:0000256" key="4">
    <source>
        <dbReference type="ARBA" id="ARBA00022490"/>
    </source>
</evidence>
<evidence type="ECO:0000256" key="12">
    <source>
        <dbReference type="HAMAP-Rule" id="MF_00278"/>
    </source>
</evidence>
<evidence type="ECO:0000256" key="5">
    <source>
        <dbReference type="ARBA" id="ARBA00022605"/>
    </source>
</evidence>
<dbReference type="OrthoDB" id="9807137at2"/>
<dbReference type="GO" id="GO:0000107">
    <property type="term" value="F:imidazoleglycerol-phosphate synthase activity"/>
    <property type="evidence" value="ECO:0007669"/>
    <property type="project" value="UniProtKB-UniRule"/>
</dbReference>
<dbReference type="PIRSF" id="PIRSF000495">
    <property type="entry name" value="Amidotransf_hisH"/>
    <property type="match status" value="1"/>
</dbReference>
<dbReference type="PROSITE" id="PS51273">
    <property type="entry name" value="GATASE_TYPE_1"/>
    <property type="match status" value="1"/>
</dbReference>
<keyword evidence="7 12" id="KW-0315">Glutamine amidotransferase</keyword>
<dbReference type="UniPathway" id="UPA00031">
    <property type="reaction ID" value="UER00010"/>
</dbReference>
<evidence type="ECO:0000256" key="11">
    <source>
        <dbReference type="ARBA" id="ARBA00049534"/>
    </source>
</evidence>
<feature type="active site" description="Nucleophile" evidence="12 13">
    <location>
        <position position="87"/>
    </location>
</feature>
<comment type="subunit">
    <text evidence="3 12">Heterodimer of HisH and HisF.</text>
</comment>
<dbReference type="GO" id="GO:0004359">
    <property type="term" value="F:glutaminase activity"/>
    <property type="evidence" value="ECO:0007669"/>
    <property type="project" value="UniProtKB-EC"/>
</dbReference>
<dbReference type="GO" id="GO:0005737">
    <property type="term" value="C:cytoplasm"/>
    <property type="evidence" value="ECO:0007669"/>
    <property type="project" value="UniProtKB-SubCell"/>
</dbReference>
<comment type="caution">
    <text evidence="15">The sequence shown here is derived from an EMBL/GenBank/DDBJ whole genome shotgun (WGS) entry which is preliminary data.</text>
</comment>
<comment type="subcellular location">
    <subcellularLocation>
        <location evidence="1 12">Cytoplasm</location>
    </subcellularLocation>
</comment>
<protein>
    <recommendedName>
        <fullName evidence="12">Imidazole glycerol phosphate synthase subunit HisH</fullName>
        <ecNumber evidence="12">4.3.2.10</ecNumber>
    </recommendedName>
    <alternativeName>
        <fullName evidence="12">IGP synthase glutaminase subunit</fullName>
        <ecNumber evidence="12">3.5.1.2</ecNumber>
    </alternativeName>
    <alternativeName>
        <fullName evidence="12">IGP synthase subunit HisH</fullName>
    </alternativeName>
    <alternativeName>
        <fullName evidence="12">ImGP synthase subunit HisH</fullName>
        <shortName evidence="12">IGPS subunit HisH</shortName>
    </alternativeName>
</protein>
<evidence type="ECO:0000256" key="9">
    <source>
        <dbReference type="ARBA" id="ARBA00023239"/>
    </source>
</evidence>
<proteinExistence type="inferred from homology"/>
<dbReference type="Proteomes" id="UP000283077">
    <property type="component" value="Unassembled WGS sequence"/>
</dbReference>
<dbReference type="FunFam" id="3.40.50.880:FF:000009">
    <property type="entry name" value="Imidazole glycerol phosphate synthase subunit HisH"/>
    <property type="match status" value="1"/>
</dbReference>
<dbReference type="RefSeq" id="WP_127698158.1">
    <property type="nucleotide sequence ID" value="NZ_SACS01000004.1"/>
</dbReference>
<reference evidence="15 16" key="1">
    <citation type="submission" date="2019-01" db="EMBL/GenBank/DDBJ databases">
        <authorList>
            <person name="Chen W.-M."/>
        </authorList>
    </citation>
    <scope>NUCLEOTIDE SEQUENCE [LARGE SCALE GENOMIC DNA]</scope>
    <source>
        <strain evidence="15 16">KYPC3</strain>
    </source>
</reference>
<dbReference type="NCBIfam" id="TIGR01855">
    <property type="entry name" value="IMP_synth_hisH"/>
    <property type="match status" value="1"/>
</dbReference>
<evidence type="ECO:0000256" key="3">
    <source>
        <dbReference type="ARBA" id="ARBA00011152"/>
    </source>
</evidence>
<evidence type="ECO:0000256" key="2">
    <source>
        <dbReference type="ARBA" id="ARBA00005091"/>
    </source>
</evidence>
<dbReference type="SUPFAM" id="SSF52317">
    <property type="entry name" value="Class I glutamine amidotransferase-like"/>
    <property type="match status" value="1"/>
</dbReference>
<organism evidence="15 16">
    <name type="scientific">Rheinheimera riviphila</name>
    <dbReference type="NCBI Taxonomy" id="1834037"/>
    <lineage>
        <taxon>Bacteria</taxon>
        <taxon>Pseudomonadati</taxon>
        <taxon>Pseudomonadota</taxon>
        <taxon>Gammaproteobacteria</taxon>
        <taxon>Chromatiales</taxon>
        <taxon>Chromatiaceae</taxon>
        <taxon>Rheinheimera</taxon>
    </lineage>
</organism>
<keyword evidence="16" id="KW-1185">Reference proteome</keyword>
<evidence type="ECO:0000256" key="13">
    <source>
        <dbReference type="PIRSR" id="PIRSR000495-1"/>
    </source>
</evidence>
<dbReference type="PANTHER" id="PTHR42701">
    <property type="entry name" value="IMIDAZOLE GLYCEROL PHOSPHATE SYNTHASE SUBUNIT HISH"/>
    <property type="match status" value="1"/>
</dbReference>
<keyword evidence="5 12" id="KW-0028">Amino-acid biosynthesis</keyword>
<evidence type="ECO:0000256" key="6">
    <source>
        <dbReference type="ARBA" id="ARBA00022801"/>
    </source>
</evidence>
<keyword evidence="9 12" id="KW-0456">Lyase</keyword>
<comment type="function">
    <text evidence="12">IGPS catalyzes the conversion of PRFAR and glutamine to IGP, AICAR and glutamate. The HisH subunit catalyzes the hydrolysis of glutamine to glutamate and ammonia as part of the synthesis of IGP and AICAR. The resulting ammonia molecule is channeled to the active site of HisF.</text>
</comment>
<dbReference type="Pfam" id="PF00117">
    <property type="entry name" value="GATase"/>
    <property type="match status" value="1"/>
</dbReference>
<dbReference type="EC" id="4.3.2.10" evidence="12"/>
<keyword evidence="6 12" id="KW-0378">Hydrolase</keyword>
<dbReference type="PANTHER" id="PTHR42701:SF1">
    <property type="entry name" value="IMIDAZOLE GLYCEROL PHOSPHATE SYNTHASE SUBUNIT HISH"/>
    <property type="match status" value="1"/>
</dbReference>
<dbReference type="EC" id="3.5.1.2" evidence="12"/>
<comment type="pathway">
    <text evidence="2 12">Amino-acid biosynthesis; L-histidine biosynthesis; L-histidine from 5-phospho-alpha-D-ribose 1-diphosphate: step 5/9.</text>
</comment>
<dbReference type="GO" id="GO:0016829">
    <property type="term" value="F:lyase activity"/>
    <property type="evidence" value="ECO:0007669"/>
    <property type="project" value="UniProtKB-KW"/>
</dbReference>
<evidence type="ECO:0000256" key="1">
    <source>
        <dbReference type="ARBA" id="ARBA00004496"/>
    </source>
</evidence>
<dbReference type="Gene3D" id="3.40.50.880">
    <property type="match status" value="1"/>
</dbReference>
<feature type="domain" description="Glutamine amidotransferase" evidence="14">
    <location>
        <begin position="14"/>
        <end position="203"/>
    </location>
</feature>
<name>A0A437R1K4_9GAMM</name>
<accession>A0A437R1K4</accession>
<comment type="catalytic activity">
    <reaction evidence="11 12">
        <text>L-glutamine + H2O = L-glutamate + NH4(+)</text>
        <dbReference type="Rhea" id="RHEA:15889"/>
        <dbReference type="ChEBI" id="CHEBI:15377"/>
        <dbReference type="ChEBI" id="CHEBI:28938"/>
        <dbReference type="ChEBI" id="CHEBI:29985"/>
        <dbReference type="ChEBI" id="CHEBI:58359"/>
        <dbReference type="EC" id="3.5.1.2"/>
    </reaction>
</comment>
<comment type="catalytic activity">
    <reaction evidence="10 12">
        <text>5-[(5-phospho-1-deoxy-D-ribulos-1-ylimino)methylamino]-1-(5-phospho-beta-D-ribosyl)imidazole-4-carboxamide + L-glutamine = D-erythro-1-(imidazol-4-yl)glycerol 3-phosphate + 5-amino-1-(5-phospho-beta-D-ribosyl)imidazole-4-carboxamide + L-glutamate + H(+)</text>
        <dbReference type="Rhea" id="RHEA:24793"/>
        <dbReference type="ChEBI" id="CHEBI:15378"/>
        <dbReference type="ChEBI" id="CHEBI:29985"/>
        <dbReference type="ChEBI" id="CHEBI:58278"/>
        <dbReference type="ChEBI" id="CHEBI:58359"/>
        <dbReference type="ChEBI" id="CHEBI:58475"/>
        <dbReference type="ChEBI" id="CHEBI:58525"/>
        <dbReference type="EC" id="4.3.2.10"/>
    </reaction>
</comment>
<dbReference type="HAMAP" id="MF_00278">
    <property type="entry name" value="HisH"/>
    <property type="match status" value="1"/>
</dbReference>
<dbReference type="InterPro" id="IPR010139">
    <property type="entry name" value="Imidazole-glycPsynth_HisH"/>
</dbReference>
<dbReference type="InterPro" id="IPR017926">
    <property type="entry name" value="GATASE"/>
</dbReference>
<dbReference type="CDD" id="cd01748">
    <property type="entry name" value="GATase1_IGP_Synthase"/>
    <property type="match status" value="1"/>
</dbReference>
<dbReference type="GO" id="GO:0000105">
    <property type="term" value="P:L-histidine biosynthetic process"/>
    <property type="evidence" value="ECO:0007669"/>
    <property type="project" value="UniProtKB-UniRule"/>
</dbReference>
<evidence type="ECO:0000259" key="14">
    <source>
        <dbReference type="Pfam" id="PF00117"/>
    </source>
</evidence>
<sequence>MTDLLAKNSQTSLVIVDTGCANITSVYCAIERLGCRVAISSDAAVIQSADKVIIPGVGTAAQAMANISAKNLVEVLQNLTQPTLGICLGMQLMTDYSAEGDVACLGLIPGQVLPLEAKGLRLPHMGWNTLAKTVNHPLLHGLTATDYVYFVHSFAVAPSEFMLASCDYGSQFAAIIGKGNYLGMQFHPERSSSVGRKLLQNFITLSATDLAGN</sequence>
<evidence type="ECO:0000313" key="15">
    <source>
        <dbReference type="EMBL" id="RVU40621.1"/>
    </source>
</evidence>
<dbReference type="EMBL" id="SACS01000004">
    <property type="protein sequence ID" value="RVU40621.1"/>
    <property type="molecule type" value="Genomic_DNA"/>
</dbReference>
<evidence type="ECO:0000256" key="7">
    <source>
        <dbReference type="ARBA" id="ARBA00022962"/>
    </source>
</evidence>
<dbReference type="InterPro" id="IPR029062">
    <property type="entry name" value="Class_I_gatase-like"/>
</dbReference>
<feature type="active site" evidence="12 13">
    <location>
        <position position="187"/>
    </location>
</feature>
<evidence type="ECO:0000256" key="8">
    <source>
        <dbReference type="ARBA" id="ARBA00023102"/>
    </source>
</evidence>
<keyword evidence="4 12" id="KW-0963">Cytoplasm</keyword>
<evidence type="ECO:0000256" key="10">
    <source>
        <dbReference type="ARBA" id="ARBA00047838"/>
    </source>
</evidence>
<gene>
    <name evidence="12 15" type="primary">hisH</name>
    <name evidence="15" type="ORF">EOE67_06155</name>
</gene>
<keyword evidence="8 12" id="KW-0368">Histidine biosynthesis</keyword>
<evidence type="ECO:0000313" key="16">
    <source>
        <dbReference type="Proteomes" id="UP000283077"/>
    </source>
</evidence>
<feature type="active site" evidence="12 13">
    <location>
        <position position="189"/>
    </location>
</feature>